<dbReference type="Proteomes" id="UP000542342">
    <property type="component" value="Unassembled WGS sequence"/>
</dbReference>
<keyword evidence="3" id="KW-1185">Reference proteome</keyword>
<dbReference type="RefSeq" id="WP_194536048.1">
    <property type="nucleotide sequence ID" value="NZ_JACEFB010000001.1"/>
</dbReference>
<protein>
    <submittedName>
        <fullName evidence="2">PQQ-like beta-propeller repeat protein</fullName>
    </submittedName>
</protein>
<dbReference type="SUPFAM" id="SSF50998">
    <property type="entry name" value="Quinoprotein alcohol dehydrogenase-like"/>
    <property type="match status" value="1"/>
</dbReference>
<evidence type="ECO:0000313" key="3">
    <source>
        <dbReference type="Proteomes" id="UP000542342"/>
    </source>
</evidence>
<evidence type="ECO:0000259" key="1">
    <source>
        <dbReference type="Pfam" id="PF13360"/>
    </source>
</evidence>
<dbReference type="PANTHER" id="PTHR34512:SF30">
    <property type="entry name" value="OUTER MEMBRANE PROTEIN ASSEMBLY FACTOR BAMB"/>
    <property type="match status" value="1"/>
</dbReference>
<dbReference type="PANTHER" id="PTHR34512">
    <property type="entry name" value="CELL SURFACE PROTEIN"/>
    <property type="match status" value="1"/>
</dbReference>
<dbReference type="EMBL" id="JACEFB010000001">
    <property type="protein sequence ID" value="MBA2224607.1"/>
    <property type="molecule type" value="Genomic_DNA"/>
</dbReference>
<organism evidence="2 3">
    <name type="scientific">Thermogemmata fonticola</name>
    <dbReference type="NCBI Taxonomy" id="2755323"/>
    <lineage>
        <taxon>Bacteria</taxon>
        <taxon>Pseudomonadati</taxon>
        <taxon>Planctomycetota</taxon>
        <taxon>Planctomycetia</taxon>
        <taxon>Gemmatales</taxon>
        <taxon>Gemmataceae</taxon>
        <taxon>Thermogemmata</taxon>
    </lineage>
</organism>
<feature type="domain" description="Pyrrolo-quinoline quinone repeat" evidence="1">
    <location>
        <begin position="101"/>
        <end position="279"/>
    </location>
</feature>
<dbReference type="AlphaFoldDB" id="A0A7V8VBD6"/>
<dbReference type="Gene3D" id="2.130.10.10">
    <property type="entry name" value="YVTN repeat-like/Quinoprotein amine dehydrogenase"/>
    <property type="match status" value="1"/>
</dbReference>
<gene>
    <name evidence="2" type="ORF">H0921_00345</name>
</gene>
<dbReference type="InterPro" id="IPR011047">
    <property type="entry name" value="Quinoprotein_ADH-like_sf"/>
</dbReference>
<name>A0A7V8VBD6_9BACT</name>
<proteinExistence type="predicted"/>
<accession>A0A7V8VBD6</accession>
<dbReference type="SMART" id="SM00564">
    <property type="entry name" value="PQQ"/>
    <property type="match status" value="2"/>
</dbReference>
<comment type="caution">
    <text evidence="2">The sequence shown here is derived from an EMBL/GenBank/DDBJ whole genome shotgun (WGS) entry which is preliminary data.</text>
</comment>
<sequence length="444" mass="49219">MEINRREVLGGLFGMGIAGRGWCEDWPGWRGPRGDGTWQGPPLPERWPAAGLRIAWQQEVGGGYAGVSVRGQRLVTMDLEPAPPKLPPSPLPKTDGVQGFERVLCYSTADGQLLWQHKYPVVYGRLGGYANGPRSTPVLSADNKVYTLGAVGHLHCYDLVSGKVLWSVDTVRQLGARVPEWGFAGSPLLDGDRLIVHLGASNGGCVIAFDRHSGKEVWKALDDPAGYCNPVIFSTPTGRLLVLWTPQHIHGLEAATGRPLWKVPYPVTYGVSIATPLLRENILVVSGYWEGTKAIRIGPRLQDHELIWTDHRQLRALMAQPLYRDGYGYLLDKDYGLTCFEWKTGKKIWDDDNQLTPRGRNPHASIVWTGQENRALALNAVGELVLLRLHPRGYEESSRVKVLSERVWGHPAFAGRFLFAKTDGAESWRQAKKCKLICVELVSA</sequence>
<evidence type="ECO:0000313" key="2">
    <source>
        <dbReference type="EMBL" id="MBA2224607.1"/>
    </source>
</evidence>
<dbReference type="Pfam" id="PF13360">
    <property type="entry name" value="PQQ_2"/>
    <property type="match status" value="1"/>
</dbReference>
<reference evidence="2 3" key="1">
    <citation type="submission" date="2020-07" db="EMBL/GenBank/DDBJ databases">
        <title>Thermogemmata thermophila gen. nov., sp. nov., a novel moderate thermophilic planctomycete from a Kamchatka hot spring.</title>
        <authorList>
            <person name="Elcheninov A.G."/>
            <person name="Podosokorskaya O.A."/>
            <person name="Kovaleva O.L."/>
            <person name="Novikov A."/>
            <person name="Bonch-Osmolovskaya E.A."/>
            <person name="Toshchakov S.V."/>
            <person name="Kublanov I.V."/>
        </authorList>
    </citation>
    <scope>NUCLEOTIDE SEQUENCE [LARGE SCALE GENOMIC DNA]</scope>
    <source>
        <strain evidence="2 3">2918</strain>
    </source>
</reference>
<dbReference type="InterPro" id="IPR018391">
    <property type="entry name" value="PQQ_b-propeller_rpt"/>
</dbReference>
<dbReference type="InterPro" id="IPR015943">
    <property type="entry name" value="WD40/YVTN_repeat-like_dom_sf"/>
</dbReference>
<dbReference type="InterPro" id="IPR002372">
    <property type="entry name" value="PQQ_rpt_dom"/>
</dbReference>